<comment type="caution">
    <text evidence="12">The sequence shown here is derived from an EMBL/GenBank/DDBJ whole genome shotgun (WGS) entry which is preliminary data.</text>
</comment>
<dbReference type="RefSeq" id="WP_032551318.1">
    <property type="nucleotide sequence ID" value="NZ_BTGL01000010.1"/>
</dbReference>
<keyword evidence="3 9" id="KW-0812">Transmembrane</keyword>
<evidence type="ECO:0000256" key="8">
    <source>
        <dbReference type="ARBA" id="ARBA00024235"/>
    </source>
</evidence>
<evidence type="ECO:0000256" key="6">
    <source>
        <dbReference type="ARBA" id="ARBA00023186"/>
    </source>
</evidence>
<dbReference type="InterPro" id="IPR018704">
    <property type="entry name" value="SecYEG/CpoB_TPR"/>
</dbReference>
<evidence type="ECO:0000313" key="12">
    <source>
        <dbReference type="EMBL" id="KDN28359.1"/>
    </source>
</evidence>
<name>A0A066UW46_9VIBR</name>
<dbReference type="OrthoDB" id="9789675at2"/>
<evidence type="ECO:0000256" key="3">
    <source>
        <dbReference type="ARBA" id="ARBA00022692"/>
    </source>
</evidence>
<comment type="similarity">
    <text evidence="7">Belongs to the YfgM family.</text>
</comment>
<evidence type="ECO:0000313" key="13">
    <source>
        <dbReference type="Proteomes" id="UP000027219"/>
    </source>
</evidence>
<evidence type="ECO:0000313" key="14">
    <source>
        <dbReference type="Proteomes" id="UP000326789"/>
    </source>
</evidence>
<dbReference type="PANTHER" id="PTHR38035:SF1">
    <property type="entry name" value="ANCILLARY SECYEG TRANSLOCON SUBUNIT"/>
    <property type="match status" value="1"/>
</dbReference>
<dbReference type="EMBL" id="VWSE01000008">
    <property type="protein sequence ID" value="KAB0286280.1"/>
    <property type="molecule type" value="Genomic_DNA"/>
</dbReference>
<keyword evidence="6" id="KW-0143">Chaperone</keyword>
<evidence type="ECO:0000313" key="11">
    <source>
        <dbReference type="EMBL" id="KAB0286280.1"/>
    </source>
</evidence>
<evidence type="ECO:0000256" key="4">
    <source>
        <dbReference type="ARBA" id="ARBA00022989"/>
    </source>
</evidence>
<proteinExistence type="inferred from homology"/>
<dbReference type="GO" id="GO:0005886">
    <property type="term" value="C:plasma membrane"/>
    <property type="evidence" value="ECO:0007669"/>
    <property type="project" value="UniProtKB-SubCell"/>
</dbReference>
<accession>A0A066UW46</accession>
<dbReference type="AlphaFoldDB" id="A0A066UW46"/>
<dbReference type="GO" id="GO:0044877">
    <property type="term" value="F:protein-containing complex binding"/>
    <property type="evidence" value="ECO:0007669"/>
    <property type="project" value="InterPro"/>
</dbReference>
<organism evidence="12 13">
    <name type="scientific">Vibrio fortis</name>
    <dbReference type="NCBI Taxonomy" id="212667"/>
    <lineage>
        <taxon>Bacteria</taxon>
        <taxon>Pseudomonadati</taxon>
        <taxon>Pseudomonadota</taxon>
        <taxon>Gammaproteobacteria</taxon>
        <taxon>Vibrionales</taxon>
        <taxon>Vibrionaceae</taxon>
        <taxon>Vibrio</taxon>
    </lineage>
</organism>
<protein>
    <recommendedName>
        <fullName evidence="8">Ancillary SecYEG translocon subunit</fullName>
    </recommendedName>
</protein>
<dbReference type="InterPro" id="IPR026039">
    <property type="entry name" value="YfgM"/>
</dbReference>
<dbReference type="Gene3D" id="1.25.40.10">
    <property type="entry name" value="Tetratricopeptide repeat domain"/>
    <property type="match status" value="1"/>
</dbReference>
<dbReference type="PIRSF" id="PIRSF006170">
    <property type="entry name" value="YfgM"/>
    <property type="match status" value="1"/>
</dbReference>
<evidence type="ECO:0000256" key="1">
    <source>
        <dbReference type="ARBA" id="ARBA00004401"/>
    </source>
</evidence>
<evidence type="ECO:0000256" key="2">
    <source>
        <dbReference type="ARBA" id="ARBA00022475"/>
    </source>
</evidence>
<sequence length="204" mass="22047">MELYDSEEQQVEAIKDWWKENGKAVIFGAVIGLGGLFGWRYYQDSVTQAREAASESYTTAISALDAKGLDAQADIQAFIDSNKDAEYSVLAAMQLAKVQVEAGDLAAALEQLEWAQSATKDAALAPLLGYRVARVKAEQGEFDAALSELAAITDESWKGRVAELRGDISLRKGDSDAAYAAYTEAQQAVDASQTLQIKLDDLAK</sequence>
<dbReference type="Proteomes" id="UP000326789">
    <property type="component" value="Unassembled WGS sequence"/>
</dbReference>
<feature type="transmembrane region" description="Helical" evidence="9">
    <location>
        <begin position="24"/>
        <end position="42"/>
    </location>
</feature>
<keyword evidence="13" id="KW-1185">Reference proteome</keyword>
<comment type="subcellular location">
    <subcellularLocation>
        <location evidence="1">Cell membrane</location>
        <topology evidence="1">Single-pass type II membrane protein</topology>
    </subcellularLocation>
</comment>
<evidence type="ECO:0000256" key="5">
    <source>
        <dbReference type="ARBA" id="ARBA00023136"/>
    </source>
</evidence>
<dbReference type="InterPro" id="IPR011990">
    <property type="entry name" value="TPR-like_helical_dom_sf"/>
</dbReference>
<keyword evidence="2" id="KW-1003">Cell membrane</keyword>
<keyword evidence="4 9" id="KW-1133">Transmembrane helix</keyword>
<dbReference type="Proteomes" id="UP000027219">
    <property type="component" value="Unassembled WGS sequence"/>
</dbReference>
<reference evidence="12 13" key="1">
    <citation type="submission" date="2014-02" db="EMBL/GenBank/DDBJ databases">
        <title>Vibrio fortis Dalian14 Genome Sequencing.</title>
        <authorList>
            <person name="Wang Y."/>
            <person name="Song L."/>
            <person name="Liu G."/>
            <person name="Ding J."/>
        </authorList>
    </citation>
    <scope>NUCLEOTIDE SEQUENCE [LARGE SCALE GENOMIC DNA]</scope>
    <source>
        <strain evidence="12 13">Dalian14</strain>
    </source>
</reference>
<feature type="domain" description="Ancillary SecYEG translocon subunit/Cell division coordinator CpoB TPR" evidence="10">
    <location>
        <begin position="15"/>
        <end position="204"/>
    </location>
</feature>
<evidence type="ECO:0000256" key="9">
    <source>
        <dbReference type="SAM" id="Phobius"/>
    </source>
</evidence>
<evidence type="ECO:0000259" key="10">
    <source>
        <dbReference type="Pfam" id="PF09976"/>
    </source>
</evidence>
<keyword evidence="5 9" id="KW-0472">Membrane</keyword>
<dbReference type="Pfam" id="PF09976">
    <property type="entry name" value="TPR_21"/>
    <property type="match status" value="1"/>
</dbReference>
<gene>
    <name evidence="11" type="ORF">F2P58_16330</name>
    <name evidence="12" type="ORF">VFDL14_23490</name>
</gene>
<evidence type="ECO:0000256" key="7">
    <source>
        <dbReference type="ARBA" id="ARBA00024197"/>
    </source>
</evidence>
<dbReference type="STRING" id="212667.VFDL14_23490"/>
<dbReference type="EMBL" id="JFFR01000020">
    <property type="protein sequence ID" value="KDN28359.1"/>
    <property type="molecule type" value="Genomic_DNA"/>
</dbReference>
<dbReference type="PANTHER" id="PTHR38035">
    <property type="entry name" value="UPF0070 PROTEIN YFGM"/>
    <property type="match status" value="1"/>
</dbReference>
<reference evidence="11 14" key="2">
    <citation type="submission" date="2019-09" db="EMBL/GenBank/DDBJ databases">
        <title>Whole genome sequence of Vibrio fortis.</title>
        <authorList>
            <person name="Das S.K."/>
        </authorList>
    </citation>
    <scope>NUCLEOTIDE SEQUENCE [LARGE SCALE GENOMIC DNA]</scope>
    <source>
        <strain evidence="11 14">AN60</strain>
    </source>
</reference>